<accession>A0ABX0ZMX5</accession>
<evidence type="ECO:0000313" key="1">
    <source>
        <dbReference type="EMBL" id="NJP43917.1"/>
    </source>
</evidence>
<evidence type="ECO:0000313" key="2">
    <source>
        <dbReference type="Proteomes" id="UP000734511"/>
    </source>
</evidence>
<dbReference type="RefSeq" id="WP_167982779.1">
    <property type="nucleotide sequence ID" value="NZ_JAATEJ010000006.1"/>
</dbReference>
<dbReference type="Pfam" id="PF13707">
    <property type="entry name" value="RloB"/>
    <property type="match status" value="1"/>
</dbReference>
<organism evidence="1 2">
    <name type="scientific">Actinacidiphila epipremni</name>
    <dbReference type="NCBI Taxonomy" id="2053013"/>
    <lineage>
        <taxon>Bacteria</taxon>
        <taxon>Bacillati</taxon>
        <taxon>Actinomycetota</taxon>
        <taxon>Actinomycetes</taxon>
        <taxon>Kitasatosporales</taxon>
        <taxon>Streptomycetaceae</taxon>
        <taxon>Actinacidiphila</taxon>
    </lineage>
</organism>
<comment type="caution">
    <text evidence="1">The sequence shown here is derived from an EMBL/GenBank/DDBJ whole genome shotgun (WGS) entry which is preliminary data.</text>
</comment>
<name>A0ABX0ZMX5_9ACTN</name>
<dbReference type="EMBL" id="JAATEJ010000006">
    <property type="protein sequence ID" value="NJP43917.1"/>
    <property type="molecule type" value="Genomic_DNA"/>
</dbReference>
<gene>
    <name evidence="1" type="ORF">HCN08_10945</name>
</gene>
<sequence>MLVIAEGQATEKQYLTDWHRRYRHRVNVEFSPVHGTPFHLVEEAVRVKQQEAREEKRGRGRAHDQIWCVFDRDEHPLLPEAFKLAQDHGVRTAFSNPCLELWFLWHFQDQTGHIERHDAQRAARGHLGCDKNLTAAALKALALPERFAVAKKRALALEAKHLGDDSPAASNPSSDVWQLIDEIQGN</sequence>
<proteinExistence type="predicted"/>
<keyword evidence="2" id="KW-1185">Reference proteome</keyword>
<reference evidence="1 2" key="1">
    <citation type="submission" date="2020-03" db="EMBL/GenBank/DDBJ databases">
        <title>WGS of actinomycetes isolated from Thailand.</title>
        <authorList>
            <person name="Thawai C."/>
        </authorList>
    </citation>
    <scope>NUCLEOTIDE SEQUENCE [LARGE SCALE GENOMIC DNA]</scope>
    <source>
        <strain evidence="1 2">PRB2-1</strain>
    </source>
</reference>
<dbReference type="Proteomes" id="UP000734511">
    <property type="component" value="Unassembled WGS sequence"/>
</dbReference>
<dbReference type="InterPro" id="IPR025591">
    <property type="entry name" value="RloB"/>
</dbReference>
<protein>
    <submittedName>
        <fullName evidence="1">RloB domain-containing protein</fullName>
    </submittedName>
</protein>